<dbReference type="Proteomes" id="UP001194468">
    <property type="component" value="Unassembled WGS sequence"/>
</dbReference>
<proteinExistence type="predicted"/>
<organism evidence="2 3">
    <name type="scientific">Boletus edulis BED1</name>
    <dbReference type="NCBI Taxonomy" id="1328754"/>
    <lineage>
        <taxon>Eukaryota</taxon>
        <taxon>Fungi</taxon>
        <taxon>Dikarya</taxon>
        <taxon>Basidiomycota</taxon>
        <taxon>Agaricomycotina</taxon>
        <taxon>Agaricomycetes</taxon>
        <taxon>Agaricomycetidae</taxon>
        <taxon>Boletales</taxon>
        <taxon>Boletineae</taxon>
        <taxon>Boletaceae</taxon>
        <taxon>Boletoideae</taxon>
        <taxon>Boletus</taxon>
    </lineage>
</organism>
<accession>A0AAD4C1M7</accession>
<dbReference type="AlphaFoldDB" id="A0AAD4C1M7"/>
<reference evidence="2" key="1">
    <citation type="submission" date="2019-10" db="EMBL/GenBank/DDBJ databases">
        <authorList>
            <consortium name="DOE Joint Genome Institute"/>
            <person name="Kuo A."/>
            <person name="Miyauchi S."/>
            <person name="Kiss E."/>
            <person name="Drula E."/>
            <person name="Kohler A."/>
            <person name="Sanchez-Garcia M."/>
            <person name="Andreopoulos B."/>
            <person name="Barry K.W."/>
            <person name="Bonito G."/>
            <person name="Buee M."/>
            <person name="Carver A."/>
            <person name="Chen C."/>
            <person name="Cichocki N."/>
            <person name="Clum A."/>
            <person name="Culley D."/>
            <person name="Crous P.W."/>
            <person name="Fauchery L."/>
            <person name="Girlanda M."/>
            <person name="Hayes R."/>
            <person name="Keri Z."/>
            <person name="LaButti K."/>
            <person name="Lipzen A."/>
            <person name="Lombard V."/>
            <person name="Magnuson J."/>
            <person name="Maillard F."/>
            <person name="Morin E."/>
            <person name="Murat C."/>
            <person name="Nolan M."/>
            <person name="Ohm R."/>
            <person name="Pangilinan J."/>
            <person name="Pereira M."/>
            <person name="Perotto S."/>
            <person name="Peter M."/>
            <person name="Riley R."/>
            <person name="Sitrit Y."/>
            <person name="Stielow B."/>
            <person name="Szollosi G."/>
            <person name="Zifcakova L."/>
            <person name="Stursova M."/>
            <person name="Spatafora J.W."/>
            <person name="Tedersoo L."/>
            <person name="Vaario L.-M."/>
            <person name="Yamada A."/>
            <person name="Yan M."/>
            <person name="Wang P."/>
            <person name="Xu J."/>
            <person name="Bruns T."/>
            <person name="Baldrian P."/>
            <person name="Vilgalys R."/>
            <person name="Henrissat B."/>
            <person name="Grigoriev I.V."/>
            <person name="Hibbett D."/>
            <person name="Nagy L.G."/>
            <person name="Martin F.M."/>
        </authorList>
    </citation>
    <scope>NUCLEOTIDE SEQUENCE</scope>
    <source>
        <strain evidence="2">BED1</strain>
    </source>
</reference>
<reference evidence="2" key="2">
    <citation type="journal article" date="2020" name="Nat. Commun.">
        <title>Large-scale genome sequencing of mycorrhizal fungi provides insights into the early evolution of symbiotic traits.</title>
        <authorList>
            <person name="Miyauchi S."/>
            <person name="Kiss E."/>
            <person name="Kuo A."/>
            <person name="Drula E."/>
            <person name="Kohler A."/>
            <person name="Sanchez-Garcia M."/>
            <person name="Morin E."/>
            <person name="Andreopoulos B."/>
            <person name="Barry K.W."/>
            <person name="Bonito G."/>
            <person name="Buee M."/>
            <person name="Carver A."/>
            <person name="Chen C."/>
            <person name="Cichocki N."/>
            <person name="Clum A."/>
            <person name="Culley D."/>
            <person name="Crous P.W."/>
            <person name="Fauchery L."/>
            <person name="Girlanda M."/>
            <person name="Hayes R.D."/>
            <person name="Keri Z."/>
            <person name="LaButti K."/>
            <person name="Lipzen A."/>
            <person name="Lombard V."/>
            <person name="Magnuson J."/>
            <person name="Maillard F."/>
            <person name="Murat C."/>
            <person name="Nolan M."/>
            <person name="Ohm R.A."/>
            <person name="Pangilinan J."/>
            <person name="Pereira M.F."/>
            <person name="Perotto S."/>
            <person name="Peter M."/>
            <person name="Pfister S."/>
            <person name="Riley R."/>
            <person name="Sitrit Y."/>
            <person name="Stielow J.B."/>
            <person name="Szollosi G."/>
            <person name="Zifcakova L."/>
            <person name="Stursova M."/>
            <person name="Spatafora J.W."/>
            <person name="Tedersoo L."/>
            <person name="Vaario L.M."/>
            <person name="Yamada A."/>
            <person name="Yan M."/>
            <person name="Wang P."/>
            <person name="Xu J."/>
            <person name="Bruns T."/>
            <person name="Baldrian P."/>
            <person name="Vilgalys R."/>
            <person name="Dunand C."/>
            <person name="Henrissat B."/>
            <person name="Grigoriev I.V."/>
            <person name="Hibbett D."/>
            <person name="Nagy L.G."/>
            <person name="Martin F.M."/>
        </authorList>
    </citation>
    <scope>NUCLEOTIDE SEQUENCE</scope>
    <source>
        <strain evidence="2">BED1</strain>
    </source>
</reference>
<feature type="region of interest" description="Disordered" evidence="1">
    <location>
        <begin position="1"/>
        <end position="92"/>
    </location>
</feature>
<name>A0AAD4C1M7_BOLED</name>
<keyword evidence="3" id="KW-1185">Reference proteome</keyword>
<evidence type="ECO:0000313" key="2">
    <source>
        <dbReference type="EMBL" id="KAF8445838.1"/>
    </source>
</evidence>
<evidence type="ECO:0000313" key="3">
    <source>
        <dbReference type="Proteomes" id="UP001194468"/>
    </source>
</evidence>
<evidence type="ECO:0000256" key="1">
    <source>
        <dbReference type="SAM" id="MobiDB-lite"/>
    </source>
</evidence>
<feature type="compositionally biased region" description="Polar residues" evidence="1">
    <location>
        <begin position="61"/>
        <end position="80"/>
    </location>
</feature>
<protein>
    <submittedName>
        <fullName evidence="2">Uncharacterized protein</fullName>
    </submittedName>
</protein>
<gene>
    <name evidence="2" type="ORF">L210DRAFT_2937718</name>
</gene>
<comment type="caution">
    <text evidence="2">The sequence shown here is derived from an EMBL/GenBank/DDBJ whole genome shotgun (WGS) entry which is preliminary data.</text>
</comment>
<sequence>MRTFHPFSSPHVSMPDAAHLDAHLHHQVASKSSSPRPPSPPQPSLDILVHTTSPPAEHIPHQSTQQLSSVKPQPPSNNGVSILAASRKDQLPQESALHHWAIPPPPPQLTASHHVTLLPQVSLSLTERLNASVFILLPRSALR</sequence>
<dbReference type="EMBL" id="WHUW01000005">
    <property type="protein sequence ID" value="KAF8445838.1"/>
    <property type="molecule type" value="Genomic_DNA"/>
</dbReference>